<accession>A0ACB9QMG6</accession>
<sequence>MGFSHSKFRRQEPPLSIPPSHQLLQPPPLTPSPPPAPSTPPPPPPPRSAAVPPSSRPPPPPLPPPPGACPYYQCSPYPHQPHPPPHPHYSLYYNAGPRNYGYGYSYGGYNQWPGGPGTSGTRPVFLPPRPAPVPIVEQKQAKKVKNEVNVHKDSIRVTVNENGMDSSHLVSFTFDALVDGSFTIFYFAKEGANCTFSPVYPEIHTPRRFPFLKGAGQRFYQPSETGIDLGFFDIEELAKPTSNEEVFPLVICAETSNSSLIDDLSGETSSTMSSNSQITQAVLERDNNGHFQVRVVKQILWNEGVRYELREIYGISSSSGNAEEAGFEDNDPGKECVICMTEPKDTAVLPCRHMCMCSECAKELKLQSNKCPICRQPIQELIEIKVK</sequence>
<gene>
    <name evidence="1" type="ORF">MLD38_016482</name>
</gene>
<comment type="caution">
    <text evidence="1">The sequence shown here is derived from an EMBL/GenBank/DDBJ whole genome shotgun (WGS) entry which is preliminary data.</text>
</comment>
<organism evidence="1 2">
    <name type="scientific">Melastoma candidum</name>
    <dbReference type="NCBI Taxonomy" id="119954"/>
    <lineage>
        <taxon>Eukaryota</taxon>
        <taxon>Viridiplantae</taxon>
        <taxon>Streptophyta</taxon>
        <taxon>Embryophyta</taxon>
        <taxon>Tracheophyta</taxon>
        <taxon>Spermatophyta</taxon>
        <taxon>Magnoliopsida</taxon>
        <taxon>eudicotyledons</taxon>
        <taxon>Gunneridae</taxon>
        <taxon>Pentapetalae</taxon>
        <taxon>rosids</taxon>
        <taxon>malvids</taxon>
        <taxon>Myrtales</taxon>
        <taxon>Melastomataceae</taxon>
        <taxon>Melastomatoideae</taxon>
        <taxon>Melastomateae</taxon>
        <taxon>Melastoma</taxon>
    </lineage>
</organism>
<name>A0ACB9QMG6_9MYRT</name>
<evidence type="ECO:0000313" key="1">
    <source>
        <dbReference type="EMBL" id="KAI4367858.1"/>
    </source>
</evidence>
<dbReference type="Proteomes" id="UP001057402">
    <property type="component" value="Chromosome 5"/>
</dbReference>
<keyword evidence="2" id="KW-1185">Reference proteome</keyword>
<evidence type="ECO:0000313" key="2">
    <source>
        <dbReference type="Proteomes" id="UP001057402"/>
    </source>
</evidence>
<proteinExistence type="predicted"/>
<dbReference type="EMBL" id="CM042884">
    <property type="protein sequence ID" value="KAI4367858.1"/>
    <property type="molecule type" value="Genomic_DNA"/>
</dbReference>
<reference evidence="2" key="1">
    <citation type="journal article" date="2023" name="Front. Plant Sci.">
        <title>Chromosomal-level genome assembly of Melastoma candidum provides insights into trichome evolution.</title>
        <authorList>
            <person name="Zhong Y."/>
            <person name="Wu W."/>
            <person name="Sun C."/>
            <person name="Zou P."/>
            <person name="Liu Y."/>
            <person name="Dai S."/>
            <person name="Zhou R."/>
        </authorList>
    </citation>
    <scope>NUCLEOTIDE SEQUENCE [LARGE SCALE GENOMIC DNA]</scope>
</reference>
<protein>
    <submittedName>
        <fullName evidence="1">Uncharacterized protein</fullName>
    </submittedName>
</protein>